<evidence type="ECO:0000256" key="3">
    <source>
        <dbReference type="ARBA" id="ARBA00022833"/>
    </source>
</evidence>
<evidence type="ECO:0000256" key="5">
    <source>
        <dbReference type="ARBA" id="ARBA00023125"/>
    </source>
</evidence>
<gene>
    <name evidence="9" type="ORF">FBEOM_5277</name>
</gene>
<organism evidence="9 10">
    <name type="scientific">Fusarium beomiforme</name>
    <dbReference type="NCBI Taxonomy" id="44412"/>
    <lineage>
        <taxon>Eukaryota</taxon>
        <taxon>Fungi</taxon>
        <taxon>Dikarya</taxon>
        <taxon>Ascomycota</taxon>
        <taxon>Pezizomycotina</taxon>
        <taxon>Sordariomycetes</taxon>
        <taxon>Hypocreomycetidae</taxon>
        <taxon>Hypocreales</taxon>
        <taxon>Nectriaceae</taxon>
        <taxon>Fusarium</taxon>
        <taxon>Fusarium burgessii species complex</taxon>
    </lineage>
</organism>
<dbReference type="GO" id="GO:0046872">
    <property type="term" value="F:metal ion binding"/>
    <property type="evidence" value="ECO:0007669"/>
    <property type="project" value="UniProtKB-KW"/>
</dbReference>
<evidence type="ECO:0000256" key="6">
    <source>
        <dbReference type="ARBA" id="ARBA00023163"/>
    </source>
</evidence>
<protein>
    <submittedName>
        <fullName evidence="9">Uncharacterized protein</fullName>
    </submittedName>
</protein>
<comment type="subcellular location">
    <subcellularLocation>
        <location evidence="1">Nucleus</location>
    </subcellularLocation>
</comment>
<dbReference type="AlphaFoldDB" id="A0A9P5DZ56"/>
<evidence type="ECO:0000313" key="10">
    <source>
        <dbReference type="Proteomes" id="UP000730481"/>
    </source>
</evidence>
<evidence type="ECO:0000313" key="9">
    <source>
        <dbReference type="EMBL" id="KAF4340825.1"/>
    </source>
</evidence>
<feature type="region of interest" description="Disordered" evidence="8">
    <location>
        <begin position="45"/>
        <end position="70"/>
    </location>
</feature>
<evidence type="ECO:0000256" key="7">
    <source>
        <dbReference type="ARBA" id="ARBA00023242"/>
    </source>
</evidence>
<keyword evidence="7" id="KW-0539">Nucleus</keyword>
<reference evidence="9" key="2">
    <citation type="submission" date="2020-02" db="EMBL/GenBank/DDBJ databases">
        <title>Identification and distribution of gene clusters putatively required for synthesis of sphingolipid metabolism inhibitors in phylogenetically diverse species of the filamentous fungus Fusarium.</title>
        <authorList>
            <person name="Kim H.-S."/>
            <person name="Busman M."/>
            <person name="Brown D.W."/>
            <person name="Divon H."/>
            <person name="Uhlig S."/>
            <person name="Proctor R.H."/>
        </authorList>
    </citation>
    <scope>NUCLEOTIDE SEQUENCE</scope>
    <source>
        <strain evidence="9">NRRL 25174</strain>
    </source>
</reference>
<evidence type="ECO:0000256" key="4">
    <source>
        <dbReference type="ARBA" id="ARBA00023015"/>
    </source>
</evidence>
<keyword evidence="2" id="KW-0479">Metal-binding</keyword>
<feature type="compositionally biased region" description="Polar residues" evidence="8">
    <location>
        <begin position="128"/>
        <end position="149"/>
    </location>
</feature>
<evidence type="ECO:0000256" key="1">
    <source>
        <dbReference type="ARBA" id="ARBA00004123"/>
    </source>
</evidence>
<keyword evidence="4" id="KW-0805">Transcription regulation</keyword>
<feature type="region of interest" description="Disordered" evidence="8">
    <location>
        <begin position="126"/>
        <end position="156"/>
    </location>
</feature>
<comment type="caution">
    <text evidence="9">The sequence shown here is derived from an EMBL/GenBank/DDBJ whole genome shotgun (WGS) entry which is preliminary data.</text>
</comment>
<accession>A0A9P5DZ56</accession>
<evidence type="ECO:0000256" key="2">
    <source>
        <dbReference type="ARBA" id="ARBA00022723"/>
    </source>
</evidence>
<dbReference type="Proteomes" id="UP000730481">
    <property type="component" value="Unassembled WGS sequence"/>
</dbReference>
<proteinExistence type="predicted"/>
<dbReference type="GO" id="GO:0000976">
    <property type="term" value="F:transcription cis-regulatory region binding"/>
    <property type="evidence" value="ECO:0007669"/>
    <property type="project" value="TreeGrafter"/>
</dbReference>
<keyword evidence="10" id="KW-1185">Reference proteome</keyword>
<sequence>MQDMPPIKDKVRCAARRKQLSSLHHPEQSLFHGWPELYRLQCSLPQSHEPKDKEPDVSNSPQQLNTRLDPGSLERLAALEAAVSEIKQYLGWPTQGSTLQKNANHAQTSVYDAPGSAVNKGSDGFMVQPSSTPATHSTAQSGPWSSAPNEETAPKTAPIQVVRRLNKIITDEMPAPGQLPDITLSQLSSIGFEIDGLGLSLFRGFERMLAPIPFMTVDFEDLKMTNTPLLAACILAGFQTIPSLLGSDLHMALHKLVRDRLSKAILNTPVHMSVIQIMIIFSAWNLGMPFHAQYIDSWMMSGSALLHLTLSCGDVVAVESLEAISTRGEYSSEIRAWIVTVLVHLKFAVGVGQHVALDHSYLEKLSSLVVNPSVDPSLFNLVLELRLYIILYSTVIKRSISVDNAWLKIEEWAKSYNTNRAGHLNLAYLSVSLTLIRWELVQVGSISQSYLDRIAAGEQRSSTLVKVALDRSQQLLQQLASLHPPAFRATLAHDFLIGAYAALTLTDFSAYIDDVQPAVTVMESVLAQRHQFETTEPVLAWATEVMRARLQANMEQDVASLIPGAPTDWIPDILIGAVPLEEGRENDDFMIPV</sequence>
<evidence type="ECO:0000256" key="8">
    <source>
        <dbReference type="SAM" id="MobiDB-lite"/>
    </source>
</evidence>
<dbReference type="InterPro" id="IPR051089">
    <property type="entry name" value="prtT"/>
</dbReference>
<dbReference type="EMBL" id="PVQB02000222">
    <property type="protein sequence ID" value="KAF4340825.1"/>
    <property type="molecule type" value="Genomic_DNA"/>
</dbReference>
<keyword evidence="5" id="KW-0238">DNA-binding</keyword>
<dbReference type="OrthoDB" id="2595934at2759"/>
<dbReference type="GO" id="GO:0005634">
    <property type="term" value="C:nucleus"/>
    <property type="evidence" value="ECO:0007669"/>
    <property type="project" value="UniProtKB-SubCell"/>
</dbReference>
<reference evidence="9" key="1">
    <citation type="journal article" date="2017" name="Mycologia">
        <title>Fusarium algeriense, sp. nov., a novel toxigenic crown rot pathogen of durum wheat from Algeria is nested in the Fusarium burgessii species complex.</title>
        <authorList>
            <person name="Laraba I."/>
            <person name="Keddad A."/>
            <person name="Boureghda H."/>
            <person name="Abdallah N."/>
            <person name="Vaughan M.M."/>
            <person name="Proctor R.H."/>
            <person name="Busman M."/>
            <person name="O'Donnell K."/>
        </authorList>
    </citation>
    <scope>NUCLEOTIDE SEQUENCE</scope>
    <source>
        <strain evidence="9">NRRL 25174</strain>
    </source>
</reference>
<keyword evidence="3" id="KW-0862">Zinc</keyword>
<dbReference type="PANTHER" id="PTHR31845:SF34">
    <property type="entry name" value="TRANSCRIPTIONAL ACTIVATOR OF PROTEASES PRTT"/>
    <property type="match status" value="1"/>
</dbReference>
<feature type="compositionally biased region" description="Polar residues" evidence="8">
    <location>
        <begin position="57"/>
        <end position="66"/>
    </location>
</feature>
<keyword evidence="6" id="KW-0804">Transcription</keyword>
<dbReference type="GO" id="GO:0000981">
    <property type="term" value="F:DNA-binding transcription factor activity, RNA polymerase II-specific"/>
    <property type="evidence" value="ECO:0007669"/>
    <property type="project" value="TreeGrafter"/>
</dbReference>
<dbReference type="PANTHER" id="PTHR31845">
    <property type="entry name" value="FINGER DOMAIN PROTEIN, PUTATIVE-RELATED"/>
    <property type="match status" value="1"/>
</dbReference>
<name>A0A9P5DZ56_9HYPO</name>